<keyword evidence="17" id="KW-1185">Reference proteome</keyword>
<keyword evidence="14" id="KW-0472">Membrane</keyword>
<comment type="caution">
    <text evidence="16">The sequence shown here is derived from an EMBL/GenBank/DDBJ whole genome shotgun (WGS) entry which is preliminary data.</text>
</comment>
<evidence type="ECO:0000313" key="16">
    <source>
        <dbReference type="EMBL" id="GET43066.1"/>
    </source>
</evidence>
<name>A0AAV3XN93_9CYAN</name>
<keyword evidence="6" id="KW-0732">Signal</keyword>
<dbReference type="Gene3D" id="3.30.200.20">
    <property type="entry name" value="Phosphorylase Kinase, domain 1"/>
    <property type="match status" value="1"/>
</dbReference>
<gene>
    <name evidence="16" type="ORF">MiSe_78860</name>
</gene>
<evidence type="ECO:0000256" key="6">
    <source>
        <dbReference type="ARBA" id="ARBA00022729"/>
    </source>
</evidence>
<evidence type="ECO:0000256" key="12">
    <source>
        <dbReference type="ARBA" id="ARBA00048679"/>
    </source>
</evidence>
<evidence type="ECO:0000256" key="1">
    <source>
        <dbReference type="ARBA" id="ARBA00010062"/>
    </source>
</evidence>
<dbReference type="SUPFAM" id="SSF56112">
    <property type="entry name" value="Protein kinase-like (PK-like)"/>
    <property type="match status" value="1"/>
</dbReference>
<feature type="domain" description="Protein kinase" evidence="15">
    <location>
        <begin position="16"/>
        <end position="287"/>
    </location>
</feature>
<proteinExistence type="inferred from homology"/>
<feature type="transmembrane region" description="Helical" evidence="14">
    <location>
        <begin position="313"/>
        <end position="330"/>
    </location>
</feature>
<comment type="catalytic activity">
    <reaction evidence="12">
        <text>L-seryl-[protein] + ATP = O-phospho-L-seryl-[protein] + ADP + H(+)</text>
        <dbReference type="Rhea" id="RHEA:17989"/>
        <dbReference type="Rhea" id="RHEA-COMP:9863"/>
        <dbReference type="Rhea" id="RHEA-COMP:11604"/>
        <dbReference type="ChEBI" id="CHEBI:15378"/>
        <dbReference type="ChEBI" id="CHEBI:29999"/>
        <dbReference type="ChEBI" id="CHEBI:30616"/>
        <dbReference type="ChEBI" id="CHEBI:83421"/>
        <dbReference type="ChEBI" id="CHEBI:456216"/>
        <dbReference type="EC" id="2.7.11.1"/>
    </reaction>
</comment>
<evidence type="ECO:0000256" key="7">
    <source>
        <dbReference type="ARBA" id="ARBA00022741"/>
    </source>
</evidence>
<keyword evidence="4 16" id="KW-0723">Serine/threonine-protein kinase</keyword>
<dbReference type="Pfam" id="PF00069">
    <property type="entry name" value="Pkinase"/>
    <property type="match status" value="1"/>
</dbReference>
<dbReference type="SUPFAM" id="SSF53822">
    <property type="entry name" value="Periplasmic binding protein-like I"/>
    <property type="match status" value="1"/>
</dbReference>
<dbReference type="PROSITE" id="PS50011">
    <property type="entry name" value="PROTEIN_KINASE_DOM"/>
    <property type="match status" value="1"/>
</dbReference>
<evidence type="ECO:0000256" key="13">
    <source>
        <dbReference type="PROSITE-ProRule" id="PRU10141"/>
    </source>
</evidence>
<dbReference type="GO" id="GO:0006865">
    <property type="term" value="P:amino acid transport"/>
    <property type="evidence" value="ECO:0007669"/>
    <property type="project" value="UniProtKB-KW"/>
</dbReference>
<dbReference type="GO" id="GO:0005524">
    <property type="term" value="F:ATP binding"/>
    <property type="evidence" value="ECO:0007669"/>
    <property type="project" value="UniProtKB-UniRule"/>
</dbReference>
<dbReference type="InterPro" id="IPR028081">
    <property type="entry name" value="Leu-bd"/>
</dbReference>
<evidence type="ECO:0000256" key="14">
    <source>
        <dbReference type="SAM" id="Phobius"/>
    </source>
</evidence>
<evidence type="ECO:0000259" key="15">
    <source>
        <dbReference type="PROSITE" id="PS50011"/>
    </source>
</evidence>
<evidence type="ECO:0000256" key="5">
    <source>
        <dbReference type="ARBA" id="ARBA00022679"/>
    </source>
</evidence>
<evidence type="ECO:0000256" key="11">
    <source>
        <dbReference type="ARBA" id="ARBA00047899"/>
    </source>
</evidence>
<protein>
    <recommendedName>
        <fullName evidence="2">non-specific serine/threonine protein kinase</fullName>
        <ecNumber evidence="2">2.7.11.1</ecNumber>
    </recommendedName>
</protein>
<dbReference type="InterPro" id="IPR011009">
    <property type="entry name" value="Kinase-like_dom_sf"/>
</dbReference>
<accession>A0AAV3XN93</accession>
<dbReference type="InterPro" id="IPR028082">
    <property type="entry name" value="Peripla_BP_I"/>
</dbReference>
<dbReference type="InterPro" id="IPR000719">
    <property type="entry name" value="Prot_kinase_dom"/>
</dbReference>
<keyword evidence="10" id="KW-0029">Amino-acid transport</keyword>
<evidence type="ECO:0000313" key="17">
    <source>
        <dbReference type="Proteomes" id="UP001050975"/>
    </source>
</evidence>
<keyword evidence="3" id="KW-0813">Transport</keyword>
<dbReference type="InterPro" id="IPR000709">
    <property type="entry name" value="Leu_Ile_Val-bd"/>
</dbReference>
<dbReference type="PRINTS" id="PR00337">
    <property type="entry name" value="LEUILEVALBP"/>
</dbReference>
<evidence type="ECO:0000256" key="9">
    <source>
        <dbReference type="ARBA" id="ARBA00022840"/>
    </source>
</evidence>
<dbReference type="GO" id="GO:0004674">
    <property type="term" value="F:protein serine/threonine kinase activity"/>
    <property type="evidence" value="ECO:0007669"/>
    <property type="project" value="UniProtKB-KW"/>
</dbReference>
<comment type="similarity">
    <text evidence="1">Belongs to the leucine-binding protein family.</text>
</comment>
<reference evidence="16" key="1">
    <citation type="submission" date="2019-10" db="EMBL/GenBank/DDBJ databases">
        <title>Draft genome sequece of Microseira wollei NIES-4236.</title>
        <authorList>
            <person name="Yamaguchi H."/>
            <person name="Suzuki S."/>
            <person name="Kawachi M."/>
        </authorList>
    </citation>
    <scope>NUCLEOTIDE SEQUENCE</scope>
    <source>
        <strain evidence="16">NIES-4236</strain>
    </source>
</reference>
<dbReference type="CDD" id="cd06268">
    <property type="entry name" value="PBP1_ABC_transporter_LIVBP-like"/>
    <property type="match status" value="1"/>
</dbReference>
<dbReference type="EMBL" id="BLAY01000197">
    <property type="protein sequence ID" value="GET43066.1"/>
    <property type="molecule type" value="Genomic_DNA"/>
</dbReference>
<dbReference type="SMART" id="SM00220">
    <property type="entry name" value="S_TKc"/>
    <property type="match status" value="1"/>
</dbReference>
<evidence type="ECO:0000256" key="3">
    <source>
        <dbReference type="ARBA" id="ARBA00022448"/>
    </source>
</evidence>
<dbReference type="Gene3D" id="1.10.510.10">
    <property type="entry name" value="Transferase(Phosphotransferase) domain 1"/>
    <property type="match status" value="1"/>
</dbReference>
<keyword evidence="7 13" id="KW-0547">Nucleotide-binding</keyword>
<dbReference type="Proteomes" id="UP001050975">
    <property type="component" value="Unassembled WGS sequence"/>
</dbReference>
<dbReference type="PROSITE" id="PS00107">
    <property type="entry name" value="PROTEIN_KINASE_ATP"/>
    <property type="match status" value="1"/>
</dbReference>
<evidence type="ECO:0000256" key="8">
    <source>
        <dbReference type="ARBA" id="ARBA00022777"/>
    </source>
</evidence>
<evidence type="ECO:0000256" key="4">
    <source>
        <dbReference type="ARBA" id="ARBA00022527"/>
    </source>
</evidence>
<keyword evidence="8 16" id="KW-0418">Kinase</keyword>
<dbReference type="Gene3D" id="3.40.50.2300">
    <property type="match status" value="2"/>
</dbReference>
<evidence type="ECO:0000256" key="2">
    <source>
        <dbReference type="ARBA" id="ARBA00012513"/>
    </source>
</evidence>
<keyword evidence="14" id="KW-1133">Transmembrane helix</keyword>
<keyword evidence="5" id="KW-0808">Transferase</keyword>
<dbReference type="EC" id="2.7.11.1" evidence="2"/>
<keyword evidence="14" id="KW-0812">Transmembrane</keyword>
<sequence>MHNKNIMIEQILGSRYKVIEILGAGGFSQTYVAEDMQRPGNPRCVVKQFKPAKPNPAVLPVARRLFHTEGQTLERLGKHDQIPRLLAYFEENEEFYLVQELIEGHSLSSELPPGQKQSEAYVINLLQDVLKILEFVHGEGVIHRDIKPSNLIRRASDGKLVLIDFGAVKDIGNQITDEITDVPTEAMCERTAMTVAIGTQGYMPREQLAGQPHFNSDIYALGAIAIKALTGINPGDLPYDKHTSEIIWRDAAKVSDGLAAILDKMVRCYFGERYQSATEVLQALQMLSQTVDSTWIDAPPVDRLRHRQPERKLLLAGGAIASAAIAFFFWTTSVQPPAKIPETNIISTPETDSSAAQRISFGDRILAFGSDNPAKQEGADFIRTGDYKQAIKAFEAVRSADITDPETLIYLNNARIGNGKSYAIAAAVPLGITPDSANEMLRGIAQAQDEINAAGGINGVPLKVAIANDDNRPIIAKSLAQELVKNPEILGVVGHGISDTTLAAGAIYQSGELVAIAPVSSAIQLSELGRYVFRIMPSDRYAARALSNYMSNQLNKQKAVVFYNGNSVYSQSIKNEFKDALFYRGGGKVIVEFDLSRPDFHARKSVESAIKHGADAIVLLPSNDVLDRALQVVYVNRRRLNMLAGDGFYLTKTLEIAGEDAEGMVLAVPGSLVGERGQQFRAKAMQLWGKNSTDQTLNNGKNIDNNLLPSERVSVNWRTALTYDATQALIAAIRHNPTRNGVQRSLSASNFSVIGSTGIVSFRPTGDREAAVQLVVVKPTKNGYQFKPLE</sequence>
<feature type="binding site" evidence="13">
    <location>
        <position position="47"/>
    </location>
    <ligand>
        <name>ATP</name>
        <dbReference type="ChEBI" id="CHEBI:30616"/>
    </ligand>
</feature>
<dbReference type="CDD" id="cd14014">
    <property type="entry name" value="STKc_PknB_like"/>
    <property type="match status" value="1"/>
</dbReference>
<dbReference type="InterPro" id="IPR017441">
    <property type="entry name" value="Protein_kinase_ATP_BS"/>
</dbReference>
<dbReference type="PANTHER" id="PTHR24363:SF0">
    <property type="entry name" value="SERINE_THREONINE KINASE LIKE DOMAIN CONTAINING 1"/>
    <property type="match status" value="1"/>
</dbReference>
<organism evidence="16 17">
    <name type="scientific">Microseira wollei NIES-4236</name>
    <dbReference type="NCBI Taxonomy" id="2530354"/>
    <lineage>
        <taxon>Bacteria</taxon>
        <taxon>Bacillati</taxon>
        <taxon>Cyanobacteriota</taxon>
        <taxon>Cyanophyceae</taxon>
        <taxon>Oscillatoriophycideae</taxon>
        <taxon>Aerosakkonematales</taxon>
        <taxon>Aerosakkonemataceae</taxon>
        <taxon>Microseira</taxon>
    </lineage>
</organism>
<dbReference type="PANTHER" id="PTHR24363">
    <property type="entry name" value="SERINE/THREONINE PROTEIN KINASE"/>
    <property type="match status" value="1"/>
</dbReference>
<dbReference type="AlphaFoldDB" id="A0AAV3XN93"/>
<comment type="catalytic activity">
    <reaction evidence="11">
        <text>L-threonyl-[protein] + ATP = O-phospho-L-threonyl-[protein] + ADP + H(+)</text>
        <dbReference type="Rhea" id="RHEA:46608"/>
        <dbReference type="Rhea" id="RHEA-COMP:11060"/>
        <dbReference type="Rhea" id="RHEA-COMP:11605"/>
        <dbReference type="ChEBI" id="CHEBI:15378"/>
        <dbReference type="ChEBI" id="CHEBI:30013"/>
        <dbReference type="ChEBI" id="CHEBI:30616"/>
        <dbReference type="ChEBI" id="CHEBI:61977"/>
        <dbReference type="ChEBI" id="CHEBI:456216"/>
        <dbReference type="EC" id="2.7.11.1"/>
    </reaction>
</comment>
<dbReference type="Pfam" id="PF13458">
    <property type="entry name" value="Peripla_BP_6"/>
    <property type="match status" value="1"/>
</dbReference>
<keyword evidence="9 13" id="KW-0067">ATP-binding</keyword>
<evidence type="ECO:0000256" key="10">
    <source>
        <dbReference type="ARBA" id="ARBA00022970"/>
    </source>
</evidence>